<dbReference type="InterPro" id="IPR011706">
    <property type="entry name" value="Cu-oxidase_C"/>
</dbReference>
<dbReference type="RefSeq" id="WP_317705418.1">
    <property type="nucleotide sequence ID" value="NZ_AP024714.1"/>
</dbReference>
<feature type="domain" description="Plastocyanin-like" evidence="2">
    <location>
        <begin position="86"/>
        <end position="189"/>
    </location>
</feature>
<keyword evidence="4" id="KW-1185">Reference proteome</keyword>
<dbReference type="InterPro" id="IPR008972">
    <property type="entry name" value="Cupredoxin"/>
</dbReference>
<evidence type="ECO:0000259" key="1">
    <source>
        <dbReference type="Pfam" id="PF07731"/>
    </source>
</evidence>
<dbReference type="Proteomes" id="UP001321825">
    <property type="component" value="Chromosome"/>
</dbReference>
<organism evidence="3 4">
    <name type="scientific">Methylomarinovum caldicuralii</name>
    <dbReference type="NCBI Taxonomy" id="438856"/>
    <lineage>
        <taxon>Bacteria</taxon>
        <taxon>Pseudomonadati</taxon>
        <taxon>Pseudomonadota</taxon>
        <taxon>Gammaproteobacteria</taxon>
        <taxon>Methylococcales</taxon>
        <taxon>Methylothermaceae</taxon>
        <taxon>Methylomarinovum</taxon>
    </lineage>
</organism>
<dbReference type="Gene3D" id="2.60.40.420">
    <property type="entry name" value="Cupredoxins - blue copper proteins"/>
    <property type="match status" value="3"/>
</dbReference>
<dbReference type="PROSITE" id="PS51318">
    <property type="entry name" value="TAT"/>
    <property type="match status" value="1"/>
</dbReference>
<dbReference type="InterPro" id="IPR045087">
    <property type="entry name" value="Cu-oxidase_fam"/>
</dbReference>
<dbReference type="InterPro" id="IPR011707">
    <property type="entry name" value="Cu-oxidase-like_N"/>
</dbReference>
<dbReference type="SUPFAM" id="SSF49503">
    <property type="entry name" value="Cupredoxins"/>
    <property type="match status" value="3"/>
</dbReference>
<dbReference type="InterPro" id="IPR006311">
    <property type="entry name" value="TAT_signal"/>
</dbReference>
<dbReference type="PANTHER" id="PTHR11709">
    <property type="entry name" value="MULTI-COPPER OXIDASE"/>
    <property type="match status" value="1"/>
</dbReference>
<protein>
    <submittedName>
        <fullName evidence="3">Blue copper oxidase</fullName>
    </submittedName>
</protein>
<dbReference type="EMBL" id="AP024714">
    <property type="protein sequence ID" value="BCX80430.1"/>
    <property type="molecule type" value="Genomic_DNA"/>
</dbReference>
<name>A0AAU9C015_9GAMM</name>
<gene>
    <name evidence="3" type="ORF">MIT9_P0003</name>
</gene>
<dbReference type="Pfam" id="PF07732">
    <property type="entry name" value="Cu-oxidase_3"/>
    <property type="match status" value="1"/>
</dbReference>
<reference evidence="4" key="1">
    <citation type="journal article" date="2024" name="Int. J. Syst. Evol. Microbiol.">
        <title>Methylomarinovum tepidoasis sp. nov., a moderately thermophilic methanotroph of the family Methylothermaceae isolated from a deep-sea hydrothermal field.</title>
        <authorList>
            <person name="Hirayama H."/>
            <person name="Takaki Y."/>
            <person name="Abe M."/>
            <person name="Miyazaki M."/>
            <person name="Uematsu K."/>
            <person name="Matsui Y."/>
            <person name="Takai K."/>
        </authorList>
    </citation>
    <scope>NUCLEOTIDE SEQUENCE [LARGE SCALE GENOMIC DNA]</scope>
    <source>
        <strain evidence="4">IT-9</strain>
    </source>
</reference>
<dbReference type="Pfam" id="PF07731">
    <property type="entry name" value="Cu-oxidase_2"/>
    <property type="match status" value="1"/>
</dbReference>
<feature type="domain" description="Plastocyanin-like" evidence="1">
    <location>
        <begin position="524"/>
        <end position="615"/>
    </location>
</feature>
<proteinExistence type="predicted"/>
<dbReference type="GO" id="GO:0005507">
    <property type="term" value="F:copper ion binding"/>
    <property type="evidence" value="ECO:0007669"/>
    <property type="project" value="InterPro"/>
</dbReference>
<dbReference type="PANTHER" id="PTHR11709:SF2">
    <property type="entry name" value="MULTICOPPER OXIDASE LPR1"/>
    <property type="match status" value="1"/>
</dbReference>
<evidence type="ECO:0000259" key="2">
    <source>
        <dbReference type="Pfam" id="PF07732"/>
    </source>
</evidence>
<dbReference type="GO" id="GO:0030288">
    <property type="term" value="C:outer membrane-bounded periplasmic space"/>
    <property type="evidence" value="ECO:0007669"/>
    <property type="project" value="TreeGrafter"/>
</dbReference>
<dbReference type="AlphaFoldDB" id="A0AAU9C015"/>
<sequence length="616" mass="68400">MSEKIDLKRRRLLQAAGAGMALAAAGPAFPIILKRQAFGRPKREATAAFFPDVEIELVAAPGEAQILPGPATRVWRFRGRVVKGDPDAVIPIPDTYLGPILKFRKGQRIRITLHNRLPAKFITHWHGMHVPFEADGHPSYAIDPEETYVYEFTVENRAGTYWYHPHTNMVTGAQAYSGLAGLIIVEDDEEKEVPLPRGEYDLPLVLQDRTFDETNQLLYDRRGPIGMLGFLGEKILVNGHPAFALKVASRSYRFRVLNGSNSRIYKLAWSDGEPVTVIGTDGGLLERPVTRPYLMIGPGERYELWRDFSKSKGKEVKLASREYHGIMPPPYERFRRGGGDMMGMGGMMGGGMGRGGRMGGMGRRGGMGGGMMGGMMGTQTISGPEGMMGAIGPMMLMARHIPQGSHFTIARFQVTEKPRTLDNQELPSKLRPLPRLRLDDVVNPDKPRPIAIGNHGRQFTLNGQAFSMTGALPVETFPINTIHLMEIFHEHGGMEMEGEHGGESEHGGRRAMQGMGSGMSMAMMMAMVHPIHLHGHYFQIIRRTPPEAGGMHGSSEGYETVKEGLVDEGYQDTVLAMAGERIQLIKPFDKYKGLFLYHCHNLEHEDGEMMRNFKVV</sequence>
<accession>A0AAU9C015</accession>
<dbReference type="KEGG" id="mcau:MIT9_P0003"/>
<dbReference type="CDD" id="cd13879">
    <property type="entry name" value="CuRO_2_McoP_like"/>
    <property type="match status" value="1"/>
</dbReference>
<evidence type="ECO:0000313" key="4">
    <source>
        <dbReference type="Proteomes" id="UP001321825"/>
    </source>
</evidence>
<dbReference type="GO" id="GO:0016491">
    <property type="term" value="F:oxidoreductase activity"/>
    <property type="evidence" value="ECO:0007669"/>
    <property type="project" value="InterPro"/>
</dbReference>
<dbReference type="CDD" id="cd13852">
    <property type="entry name" value="CuRO_1_McoP_like"/>
    <property type="match status" value="1"/>
</dbReference>
<evidence type="ECO:0000313" key="3">
    <source>
        <dbReference type="EMBL" id="BCX80430.1"/>
    </source>
</evidence>